<dbReference type="Proteomes" id="UP000009046">
    <property type="component" value="Unassembled WGS sequence"/>
</dbReference>
<evidence type="ECO:0000313" key="3">
    <source>
        <dbReference type="EnsemblMetazoa" id="PHUM543100-PA"/>
    </source>
</evidence>
<evidence type="ECO:0000313" key="2">
    <source>
        <dbReference type="EMBL" id="EEB18976.1"/>
    </source>
</evidence>
<keyword evidence="4" id="KW-1185">Reference proteome</keyword>
<proteinExistence type="predicted"/>
<dbReference type="CTD" id="8235668"/>
<dbReference type="AlphaFoldDB" id="E0W021"/>
<evidence type="ECO:0000313" key="4">
    <source>
        <dbReference type="Proteomes" id="UP000009046"/>
    </source>
</evidence>
<reference evidence="3" key="3">
    <citation type="submission" date="2020-05" db="UniProtKB">
        <authorList>
            <consortium name="EnsemblMetazoa"/>
        </authorList>
    </citation>
    <scope>IDENTIFICATION</scope>
    <source>
        <strain evidence="3">USDA</strain>
    </source>
</reference>
<protein>
    <submittedName>
        <fullName evidence="2 3">Uncharacterized protein</fullName>
    </submittedName>
</protein>
<evidence type="ECO:0000256" key="1">
    <source>
        <dbReference type="SAM" id="MobiDB-lite"/>
    </source>
</evidence>
<dbReference type="RefSeq" id="XP_002431714.1">
    <property type="nucleotide sequence ID" value="XM_002431669.1"/>
</dbReference>
<organism>
    <name type="scientific">Pediculus humanus subsp. corporis</name>
    <name type="common">Body louse</name>
    <dbReference type="NCBI Taxonomy" id="121224"/>
    <lineage>
        <taxon>Eukaryota</taxon>
        <taxon>Metazoa</taxon>
        <taxon>Ecdysozoa</taxon>
        <taxon>Arthropoda</taxon>
        <taxon>Hexapoda</taxon>
        <taxon>Insecta</taxon>
        <taxon>Pterygota</taxon>
        <taxon>Neoptera</taxon>
        <taxon>Paraneoptera</taxon>
        <taxon>Psocodea</taxon>
        <taxon>Troctomorpha</taxon>
        <taxon>Phthiraptera</taxon>
        <taxon>Anoplura</taxon>
        <taxon>Pediculidae</taxon>
        <taxon>Pediculus</taxon>
    </lineage>
</organism>
<dbReference type="KEGG" id="phu:Phum_PHUM543100"/>
<gene>
    <name evidence="3" type="primary">8235668</name>
    <name evidence="2" type="ORF">Phum_PHUM543100</name>
</gene>
<feature type="region of interest" description="Disordered" evidence="1">
    <location>
        <begin position="98"/>
        <end position="129"/>
    </location>
</feature>
<dbReference type="EMBL" id="DS235854">
    <property type="protein sequence ID" value="EEB18976.1"/>
    <property type="molecule type" value="Genomic_DNA"/>
</dbReference>
<dbReference type="EnsemblMetazoa" id="PHUM543100-RA">
    <property type="protein sequence ID" value="PHUM543100-PA"/>
    <property type="gene ID" value="PHUM543100"/>
</dbReference>
<dbReference type="HOGENOM" id="CLU_1268291_0_0_1"/>
<accession>E0W021</accession>
<dbReference type="EMBL" id="AAZO01006598">
    <property type="status" value="NOT_ANNOTATED_CDS"/>
    <property type="molecule type" value="Genomic_DNA"/>
</dbReference>
<dbReference type="InParanoid" id="E0W021"/>
<name>E0W021_PEDHC</name>
<dbReference type="VEuPathDB" id="VectorBase:PHUM543100"/>
<dbReference type="GeneID" id="8235668"/>
<reference evidence="2" key="1">
    <citation type="submission" date="2007-04" db="EMBL/GenBank/DDBJ databases">
        <title>Annotation of Pediculus humanus corporis strain USDA.</title>
        <authorList>
            <person name="Kirkness E."/>
            <person name="Hannick L."/>
            <person name="Hass B."/>
            <person name="Bruggner R."/>
            <person name="Lawson D."/>
            <person name="Bidwell S."/>
            <person name="Joardar V."/>
            <person name="Caler E."/>
            <person name="Walenz B."/>
            <person name="Inman J."/>
            <person name="Schobel S."/>
            <person name="Galinsky K."/>
            <person name="Amedeo P."/>
            <person name="Strausberg R."/>
        </authorList>
    </citation>
    <scope>NUCLEOTIDE SEQUENCE</scope>
    <source>
        <strain evidence="2">USDA</strain>
    </source>
</reference>
<sequence length="218" mass="25663">MADVFLADSRLITLLGFKFTITELQNLEKKRKLFKNFSNKTYLHVTTKWGKKNERKITQKSFKYGMEKVKDDRDEKKEEESAWRIFFKEKKEKAEVEEGARQRYKTTVHDPSSVKKRKRRADNRGTKGQEGNSIAVYARGCIGLFRFPLYKQTQRFTYMNKMNEGGEGRAGLKLVAPRYLFDVTDRDFINFNFVILSDVCEFIKICSCSDNVIKCRKK</sequence>
<reference evidence="2" key="2">
    <citation type="submission" date="2007-04" db="EMBL/GenBank/DDBJ databases">
        <title>The genome of the human body louse.</title>
        <authorList>
            <consortium name="The Human Body Louse Genome Consortium"/>
            <person name="Kirkness E."/>
            <person name="Walenz B."/>
            <person name="Hass B."/>
            <person name="Bruggner R."/>
            <person name="Strausberg R."/>
        </authorList>
    </citation>
    <scope>NUCLEOTIDE SEQUENCE</scope>
    <source>
        <strain evidence="2">USDA</strain>
    </source>
</reference>